<dbReference type="AlphaFoldDB" id="A0A1T4TNJ4"/>
<protein>
    <submittedName>
        <fullName evidence="1">Uncharacterized protein</fullName>
    </submittedName>
</protein>
<keyword evidence="2" id="KW-1185">Reference proteome</keyword>
<proteinExistence type="predicted"/>
<dbReference type="Proteomes" id="UP000190092">
    <property type="component" value="Unassembled WGS sequence"/>
</dbReference>
<reference evidence="2" key="1">
    <citation type="submission" date="2017-02" db="EMBL/GenBank/DDBJ databases">
        <authorList>
            <person name="Varghese N."/>
            <person name="Submissions S."/>
        </authorList>
    </citation>
    <scope>NUCLEOTIDE SEQUENCE [LARGE SCALE GENOMIC DNA]</scope>
    <source>
        <strain evidence="2">ATCC 27094</strain>
    </source>
</reference>
<organism evidence="1 2">
    <name type="scientific">Enhydrobacter aerosaccus</name>
    <dbReference type="NCBI Taxonomy" id="225324"/>
    <lineage>
        <taxon>Bacteria</taxon>
        <taxon>Pseudomonadati</taxon>
        <taxon>Pseudomonadota</taxon>
        <taxon>Alphaproteobacteria</taxon>
        <taxon>Hyphomicrobiales</taxon>
        <taxon>Enhydrobacter</taxon>
    </lineage>
</organism>
<dbReference type="RefSeq" id="WP_085938285.1">
    <property type="nucleotide sequence ID" value="NZ_FUWJ01000025.1"/>
</dbReference>
<evidence type="ECO:0000313" key="1">
    <source>
        <dbReference type="EMBL" id="SKA42036.1"/>
    </source>
</evidence>
<dbReference type="STRING" id="225324.SAMN02745126_06561"/>
<name>A0A1T4TNJ4_9HYPH</name>
<dbReference type="EMBL" id="FUWJ01000025">
    <property type="protein sequence ID" value="SKA42036.1"/>
    <property type="molecule type" value="Genomic_DNA"/>
</dbReference>
<sequence>MTHMRSSEIATTFRHPIVLAALETTQPAGTYRLVIEEEQIPGLSFLAWRRTATLLHLPALSATGGKHQVVAIDPVEWAALVEADERD</sequence>
<evidence type="ECO:0000313" key="2">
    <source>
        <dbReference type="Proteomes" id="UP000190092"/>
    </source>
</evidence>
<gene>
    <name evidence="1" type="ORF">SAMN02745126_06561</name>
</gene>
<accession>A0A1T4TNJ4</accession>